<dbReference type="PANTHER" id="PTHR33693:SF1">
    <property type="entry name" value="TYPE-4 URACIL-DNA GLYCOSYLASE"/>
    <property type="match status" value="1"/>
</dbReference>
<evidence type="ECO:0000256" key="6">
    <source>
        <dbReference type="ARBA" id="ARBA00022723"/>
    </source>
</evidence>
<evidence type="ECO:0000256" key="2">
    <source>
        <dbReference type="ARBA" id="ARBA00006521"/>
    </source>
</evidence>
<dbReference type="AlphaFoldDB" id="Q0AB81"/>
<dbReference type="GO" id="GO:0046872">
    <property type="term" value="F:metal ion binding"/>
    <property type="evidence" value="ECO:0007669"/>
    <property type="project" value="UniProtKB-KW"/>
</dbReference>
<comment type="catalytic activity">
    <reaction evidence="1">
        <text>Hydrolyzes single-stranded DNA or mismatched double-stranded DNA and polynucleotides, releasing free uracil.</text>
        <dbReference type="EC" id="3.2.2.27"/>
    </reaction>
</comment>
<dbReference type="InterPro" id="IPR005122">
    <property type="entry name" value="Uracil-DNA_glycosylase-like"/>
</dbReference>
<dbReference type="InterPro" id="IPR005273">
    <property type="entry name" value="Ura-DNA_glyco_family4"/>
</dbReference>
<keyword evidence="11" id="KW-0234">DNA repair</keyword>
<keyword evidence="6" id="KW-0479">Metal-binding</keyword>
<dbReference type="EC" id="3.2.2.27" evidence="3"/>
<name>Q0AB81_ALKEH</name>
<evidence type="ECO:0000256" key="8">
    <source>
        <dbReference type="ARBA" id="ARBA00022801"/>
    </source>
</evidence>
<dbReference type="CDD" id="cd10030">
    <property type="entry name" value="UDG-F4_TTUDGA_SPO1dp_like"/>
    <property type="match status" value="1"/>
</dbReference>
<dbReference type="GO" id="GO:0006281">
    <property type="term" value="P:DNA repair"/>
    <property type="evidence" value="ECO:0007669"/>
    <property type="project" value="UniProtKB-KW"/>
</dbReference>
<dbReference type="SMART" id="SM00987">
    <property type="entry name" value="UreE_C"/>
    <property type="match status" value="1"/>
</dbReference>
<dbReference type="HOGENOM" id="CLU_044815_1_3_6"/>
<evidence type="ECO:0000256" key="7">
    <source>
        <dbReference type="ARBA" id="ARBA00022763"/>
    </source>
</evidence>
<dbReference type="eggNOG" id="COG1573">
    <property type="taxonomic scope" value="Bacteria"/>
</dbReference>
<evidence type="ECO:0000256" key="9">
    <source>
        <dbReference type="ARBA" id="ARBA00023004"/>
    </source>
</evidence>
<dbReference type="OrthoDB" id="5290748at2"/>
<dbReference type="NCBIfam" id="TIGR00758">
    <property type="entry name" value="UDG_fam4"/>
    <property type="match status" value="1"/>
</dbReference>
<dbReference type="Gene3D" id="3.40.470.10">
    <property type="entry name" value="Uracil-DNA glycosylase-like domain"/>
    <property type="match status" value="1"/>
</dbReference>
<evidence type="ECO:0000256" key="5">
    <source>
        <dbReference type="ARBA" id="ARBA00022485"/>
    </source>
</evidence>
<evidence type="ECO:0000313" key="14">
    <source>
        <dbReference type="EMBL" id="ABI55906.1"/>
    </source>
</evidence>
<feature type="region of interest" description="Disordered" evidence="12">
    <location>
        <begin position="22"/>
        <end position="76"/>
    </location>
</feature>
<feature type="compositionally biased region" description="Low complexity" evidence="12">
    <location>
        <begin position="54"/>
        <end position="76"/>
    </location>
</feature>
<gene>
    <name evidence="14" type="ordered locus">Mlg_0552</name>
</gene>
<dbReference type="RefSeq" id="WP_011628301.1">
    <property type="nucleotide sequence ID" value="NC_008340.1"/>
</dbReference>
<dbReference type="SUPFAM" id="SSF52141">
    <property type="entry name" value="Uracil-DNA glycosylase-like"/>
    <property type="match status" value="1"/>
</dbReference>
<keyword evidence="15" id="KW-1185">Reference proteome</keyword>
<evidence type="ECO:0000256" key="10">
    <source>
        <dbReference type="ARBA" id="ARBA00023014"/>
    </source>
</evidence>
<evidence type="ECO:0000256" key="11">
    <source>
        <dbReference type="ARBA" id="ARBA00023204"/>
    </source>
</evidence>
<evidence type="ECO:0000256" key="12">
    <source>
        <dbReference type="SAM" id="MobiDB-lite"/>
    </source>
</evidence>
<accession>Q0AB81</accession>
<dbReference type="InterPro" id="IPR051536">
    <property type="entry name" value="UDG_Type-4/5"/>
</dbReference>
<dbReference type="PANTHER" id="PTHR33693">
    <property type="entry name" value="TYPE-5 URACIL-DNA GLYCOSYLASE"/>
    <property type="match status" value="1"/>
</dbReference>
<organism evidence="14 15">
    <name type="scientific">Alkalilimnicola ehrlichii (strain ATCC BAA-1101 / DSM 17681 / MLHE-1)</name>
    <dbReference type="NCBI Taxonomy" id="187272"/>
    <lineage>
        <taxon>Bacteria</taxon>
        <taxon>Pseudomonadati</taxon>
        <taxon>Pseudomonadota</taxon>
        <taxon>Gammaproteobacteria</taxon>
        <taxon>Chromatiales</taxon>
        <taxon>Ectothiorhodospiraceae</taxon>
        <taxon>Alkalilimnicola</taxon>
    </lineage>
</organism>
<evidence type="ECO:0000313" key="15">
    <source>
        <dbReference type="Proteomes" id="UP000001962"/>
    </source>
</evidence>
<keyword evidence="9" id="KW-0408">Iron</keyword>
<evidence type="ECO:0000256" key="4">
    <source>
        <dbReference type="ARBA" id="ARBA00019403"/>
    </source>
</evidence>
<dbReference type="InterPro" id="IPR036895">
    <property type="entry name" value="Uracil-DNA_glycosylase-like_sf"/>
</dbReference>
<dbReference type="Pfam" id="PF03167">
    <property type="entry name" value="UDG"/>
    <property type="match status" value="1"/>
</dbReference>
<evidence type="ECO:0000256" key="1">
    <source>
        <dbReference type="ARBA" id="ARBA00001400"/>
    </source>
</evidence>
<dbReference type="GO" id="GO:0004844">
    <property type="term" value="F:uracil DNA N-glycosylase activity"/>
    <property type="evidence" value="ECO:0007669"/>
    <property type="project" value="UniProtKB-EC"/>
</dbReference>
<dbReference type="EMBL" id="CP000453">
    <property type="protein sequence ID" value="ABI55906.1"/>
    <property type="molecule type" value="Genomic_DNA"/>
</dbReference>
<dbReference type="Proteomes" id="UP000001962">
    <property type="component" value="Chromosome"/>
</dbReference>
<sequence>MGDAGRDARRYQRLRQMGVDLYVPRPGAGPQVADAVPAGPDPVRDGAPEPGPAPADVVTAPPAAEPAAASEADPTSGDVARLNWAALEDRVAGCRLCGLCEGRRNTVFGVGSRQADLVLVGEGPGAEEDKRGEPFVGQAGRLLDRMLAAIGLDRSRVYICNVVKCRPPRNRDPRPEEVAACRPYLERQLTLLEPRLIVALGRVSAHQLLNVTTPLGRLRGGLHRYAPVDVPLLATYHPAYLLRNPADKARAWEDLKRIRRILAE</sequence>
<feature type="domain" description="Uracil-DNA glycosylase-like" evidence="13">
    <location>
        <begin position="108"/>
        <end position="256"/>
    </location>
</feature>
<reference evidence="15" key="1">
    <citation type="submission" date="2006-08" db="EMBL/GenBank/DDBJ databases">
        <title>Complete sequence of Alkalilimnicola ehrilichei MLHE-1.</title>
        <authorList>
            <person name="Copeland A."/>
            <person name="Lucas S."/>
            <person name="Lapidus A."/>
            <person name="Barry K."/>
            <person name="Detter J.C."/>
            <person name="Glavina del Rio T."/>
            <person name="Hammon N."/>
            <person name="Israni S."/>
            <person name="Dalin E."/>
            <person name="Tice H."/>
            <person name="Pitluck S."/>
            <person name="Sims D."/>
            <person name="Brettin T."/>
            <person name="Bruce D."/>
            <person name="Han C."/>
            <person name="Tapia R."/>
            <person name="Gilna P."/>
            <person name="Schmutz J."/>
            <person name="Larimer F."/>
            <person name="Land M."/>
            <person name="Hauser L."/>
            <person name="Kyrpides N."/>
            <person name="Mikhailova N."/>
            <person name="Oremland R.S."/>
            <person name="Hoeft S.E."/>
            <person name="Switzer-Blum J."/>
            <person name="Kulp T."/>
            <person name="King G."/>
            <person name="Tabita R."/>
            <person name="Witte B."/>
            <person name="Santini J.M."/>
            <person name="Basu P."/>
            <person name="Hollibaugh J.T."/>
            <person name="Xie G."/>
            <person name="Stolz J.F."/>
            <person name="Richardson P."/>
        </authorList>
    </citation>
    <scope>NUCLEOTIDE SEQUENCE [LARGE SCALE GENOMIC DNA]</scope>
    <source>
        <strain evidence="15">ATCC BAA-1101 / DSM 17681 / MLHE-1</strain>
    </source>
</reference>
<protein>
    <recommendedName>
        <fullName evidence="4">Type-4 uracil-DNA glycosylase</fullName>
        <ecNumber evidence="3">3.2.2.27</ecNumber>
    </recommendedName>
</protein>
<dbReference type="KEGG" id="aeh:Mlg_0552"/>
<proteinExistence type="inferred from homology"/>
<dbReference type="SMART" id="SM00986">
    <property type="entry name" value="UDG"/>
    <property type="match status" value="1"/>
</dbReference>
<keyword evidence="8" id="KW-0378">Hydrolase</keyword>
<keyword evidence="5" id="KW-0004">4Fe-4S</keyword>
<keyword evidence="10" id="KW-0411">Iron-sulfur</keyword>
<evidence type="ECO:0000256" key="3">
    <source>
        <dbReference type="ARBA" id="ARBA00012030"/>
    </source>
</evidence>
<dbReference type="GO" id="GO:0051539">
    <property type="term" value="F:4 iron, 4 sulfur cluster binding"/>
    <property type="evidence" value="ECO:0007669"/>
    <property type="project" value="UniProtKB-KW"/>
</dbReference>
<evidence type="ECO:0000259" key="13">
    <source>
        <dbReference type="SMART" id="SM00986"/>
    </source>
</evidence>
<comment type="similarity">
    <text evidence="2">Belongs to the uracil-DNA glycosylase (UDG) superfamily. Type 4 (UDGa) family.</text>
</comment>
<keyword evidence="7" id="KW-0227">DNA damage</keyword>